<reference evidence="14 15" key="1">
    <citation type="submission" date="2019-03" db="EMBL/GenBank/DDBJ databases">
        <title>Genomic Encyclopedia of Archaeal and Bacterial Type Strains, Phase II (KMG-II): from individual species to whole genera.</title>
        <authorList>
            <person name="Goeker M."/>
        </authorList>
    </citation>
    <scope>NUCLEOTIDE SEQUENCE [LARGE SCALE GENOMIC DNA]</scope>
    <source>
        <strain evidence="14 15">DSM 19034</strain>
    </source>
</reference>
<accession>A0A4V3C441</accession>
<dbReference type="SUPFAM" id="SSF69572">
    <property type="entry name" value="Activating enzymes of the ubiquitin-like proteins"/>
    <property type="match status" value="1"/>
</dbReference>
<keyword evidence="14" id="KW-0548">Nucleotidyltransferase</keyword>
<evidence type="ECO:0000256" key="5">
    <source>
        <dbReference type="ARBA" id="ARBA00052218"/>
    </source>
</evidence>
<dbReference type="GO" id="GO:0008641">
    <property type="term" value="F:ubiquitin-like modifier activating enzyme activity"/>
    <property type="evidence" value="ECO:0007669"/>
    <property type="project" value="InterPro"/>
</dbReference>
<dbReference type="PROSITE" id="PS50206">
    <property type="entry name" value="RHODANESE_3"/>
    <property type="match status" value="1"/>
</dbReference>
<dbReference type="InterPro" id="IPR001763">
    <property type="entry name" value="Rhodanese-like_dom"/>
</dbReference>
<dbReference type="EMBL" id="SNWM01000001">
    <property type="protein sequence ID" value="TDO24458.1"/>
    <property type="molecule type" value="Genomic_DNA"/>
</dbReference>
<keyword evidence="15" id="KW-1185">Reference proteome</keyword>
<dbReference type="InterPro" id="IPR000594">
    <property type="entry name" value="ThiF_NAD_FAD-bd"/>
</dbReference>
<dbReference type="InterPro" id="IPR045886">
    <property type="entry name" value="ThiF/MoeB/HesA"/>
</dbReference>
<evidence type="ECO:0000256" key="11">
    <source>
        <dbReference type="ARBA" id="ARBA00075328"/>
    </source>
</evidence>
<dbReference type="RefSeq" id="WP_133552457.1">
    <property type="nucleotide sequence ID" value="NZ_SNWM01000001.1"/>
</dbReference>
<dbReference type="Gene3D" id="3.40.250.10">
    <property type="entry name" value="Rhodanese-like domain"/>
    <property type="match status" value="1"/>
</dbReference>
<dbReference type="CDD" id="cd00158">
    <property type="entry name" value="RHOD"/>
    <property type="match status" value="1"/>
</dbReference>
<dbReference type="GO" id="GO:0061605">
    <property type="term" value="F:molybdopterin-synthase adenylyltransferase activity"/>
    <property type="evidence" value="ECO:0007669"/>
    <property type="project" value="UniProtKB-EC"/>
</dbReference>
<dbReference type="FunFam" id="3.40.50.720:FF:000033">
    <property type="entry name" value="Adenylyltransferase and sulfurtransferase MOCS3"/>
    <property type="match status" value="1"/>
</dbReference>
<dbReference type="OrthoDB" id="9804286at2"/>
<dbReference type="SMART" id="SM00450">
    <property type="entry name" value="RHOD"/>
    <property type="match status" value="1"/>
</dbReference>
<comment type="catalytic activity">
    <reaction evidence="5">
        <text>[molybdopterin-synthase sulfur-carrier protein]-C-terminal Gly-Gly + ATP + H(+) = [molybdopterin-synthase sulfur-carrier protein]-C-terminal Gly-Gly-AMP + diphosphate</text>
        <dbReference type="Rhea" id="RHEA:43616"/>
        <dbReference type="Rhea" id="RHEA-COMP:12159"/>
        <dbReference type="Rhea" id="RHEA-COMP:12202"/>
        <dbReference type="ChEBI" id="CHEBI:15378"/>
        <dbReference type="ChEBI" id="CHEBI:30616"/>
        <dbReference type="ChEBI" id="CHEBI:33019"/>
        <dbReference type="ChEBI" id="CHEBI:90618"/>
        <dbReference type="ChEBI" id="CHEBI:90778"/>
        <dbReference type="EC" id="2.7.7.80"/>
    </reaction>
</comment>
<feature type="domain" description="Rhodanese" evidence="13">
    <location>
        <begin position="269"/>
        <end position="342"/>
    </location>
</feature>
<evidence type="ECO:0000256" key="3">
    <source>
        <dbReference type="ARBA" id="ARBA00022741"/>
    </source>
</evidence>
<dbReference type="InterPro" id="IPR035985">
    <property type="entry name" value="Ubiquitin-activating_enz"/>
</dbReference>
<dbReference type="Pfam" id="PF00581">
    <property type="entry name" value="Rhodanese"/>
    <property type="match status" value="1"/>
</dbReference>
<keyword evidence="4" id="KW-0067">ATP-binding</keyword>
<evidence type="ECO:0000256" key="7">
    <source>
        <dbReference type="ARBA" id="ARBA00063809"/>
    </source>
</evidence>
<protein>
    <recommendedName>
        <fullName evidence="9">Molybdopterin-synthase adenylyltransferase</fullName>
        <ecNumber evidence="8">2.7.7.80</ecNumber>
    </recommendedName>
    <alternativeName>
        <fullName evidence="12">MoaD protein adenylase</fullName>
    </alternativeName>
    <alternativeName>
        <fullName evidence="10">Molybdopterin-converting factor subunit 1 adenylase</fullName>
    </alternativeName>
    <alternativeName>
        <fullName evidence="11">Sulfur carrier protein MoaD adenylyltransferase</fullName>
    </alternativeName>
</protein>
<evidence type="ECO:0000256" key="10">
    <source>
        <dbReference type="ARBA" id="ARBA00075110"/>
    </source>
</evidence>
<evidence type="ECO:0000256" key="6">
    <source>
        <dbReference type="ARBA" id="ARBA00055169"/>
    </source>
</evidence>
<dbReference type="GO" id="GO:0005524">
    <property type="term" value="F:ATP binding"/>
    <property type="evidence" value="ECO:0007669"/>
    <property type="project" value="UniProtKB-KW"/>
</dbReference>
<evidence type="ECO:0000313" key="15">
    <source>
        <dbReference type="Proteomes" id="UP000295499"/>
    </source>
</evidence>
<comment type="caution">
    <text evidence="14">The sequence shown here is derived from an EMBL/GenBank/DDBJ whole genome shotgun (WGS) entry which is preliminary data.</text>
</comment>
<dbReference type="GO" id="GO:0005737">
    <property type="term" value="C:cytoplasm"/>
    <property type="evidence" value="ECO:0007669"/>
    <property type="project" value="TreeGrafter"/>
</dbReference>
<dbReference type="CDD" id="cd00757">
    <property type="entry name" value="ThiF_MoeB_HesA_family"/>
    <property type="match status" value="1"/>
</dbReference>
<dbReference type="PANTHER" id="PTHR10953:SF102">
    <property type="entry name" value="ADENYLYLTRANSFERASE AND SULFURTRANSFERASE MOCS3"/>
    <property type="match status" value="1"/>
</dbReference>
<comment type="subunit">
    <text evidence="7">Homodimer. Forms a stable heterotetrameric complex of 2 MoeB and 2 MoaD during adenylation of MoaD.</text>
</comment>
<evidence type="ECO:0000313" key="14">
    <source>
        <dbReference type="EMBL" id="TDO24458.1"/>
    </source>
</evidence>
<keyword evidence="2 14" id="KW-0808">Transferase</keyword>
<evidence type="ECO:0000256" key="4">
    <source>
        <dbReference type="ARBA" id="ARBA00022840"/>
    </source>
</evidence>
<evidence type="ECO:0000259" key="13">
    <source>
        <dbReference type="PROSITE" id="PS50206"/>
    </source>
</evidence>
<dbReference type="AlphaFoldDB" id="A0A4V3C441"/>
<evidence type="ECO:0000256" key="9">
    <source>
        <dbReference type="ARBA" id="ARBA00073635"/>
    </source>
</evidence>
<evidence type="ECO:0000256" key="1">
    <source>
        <dbReference type="ARBA" id="ARBA00009919"/>
    </source>
</evidence>
<comment type="similarity">
    <text evidence="1">Belongs to the HesA/MoeB/ThiF family.</text>
</comment>
<evidence type="ECO:0000256" key="2">
    <source>
        <dbReference type="ARBA" id="ARBA00022679"/>
    </source>
</evidence>
<dbReference type="Proteomes" id="UP000295499">
    <property type="component" value="Unassembled WGS sequence"/>
</dbReference>
<proteinExistence type="inferred from homology"/>
<dbReference type="NCBIfam" id="NF004281">
    <property type="entry name" value="PRK05690.1"/>
    <property type="match status" value="1"/>
</dbReference>
<evidence type="ECO:0000256" key="8">
    <source>
        <dbReference type="ARBA" id="ARBA00066884"/>
    </source>
</evidence>
<dbReference type="Gene3D" id="3.40.50.720">
    <property type="entry name" value="NAD(P)-binding Rossmann-like Domain"/>
    <property type="match status" value="1"/>
</dbReference>
<dbReference type="PANTHER" id="PTHR10953">
    <property type="entry name" value="UBIQUITIN-ACTIVATING ENZYME E1"/>
    <property type="match status" value="1"/>
</dbReference>
<dbReference type="EC" id="2.7.7.80" evidence="8"/>
<sequence length="346" mass="38016">MLSREELGRYSRQMLLPEIGIAGQEKLRSASVFVIGAGGLGCPVLQYLVSAGVGRIGIIDHDIVDLSNLQRQILYNDTDIGLSKALTAKRKLELLNPFVMIEAYPEKLVAENAMTLIGRYDLVIDGSDNFPTRYLVNDSCVAAGIPLVFGSILGFEGQISVFNYKGGPNYRDVFTEAPDEGESPNCTEIGVVGALPGVIGTYMAAEAIKIICGFGVILSGKLLILNMLNHQQHIFTIGSKSTQSESKASVKFQDCEIDIVRFRALQDDVSENIFLVDVRENYEFEAENIGGINIPLYELREQIATLPLDKKLVFICETGQRSKMAVQLLRPMLSAELYYLSGRFSG</sequence>
<evidence type="ECO:0000256" key="12">
    <source>
        <dbReference type="ARBA" id="ARBA00078531"/>
    </source>
</evidence>
<dbReference type="GO" id="GO:0004792">
    <property type="term" value="F:thiosulfate-cyanide sulfurtransferase activity"/>
    <property type="evidence" value="ECO:0007669"/>
    <property type="project" value="TreeGrafter"/>
</dbReference>
<gene>
    <name evidence="14" type="ORF">CLV32_0747</name>
</gene>
<organism evidence="14 15">
    <name type="scientific">Pedobacter duraquae</name>
    <dbReference type="NCBI Taxonomy" id="425511"/>
    <lineage>
        <taxon>Bacteria</taxon>
        <taxon>Pseudomonadati</taxon>
        <taxon>Bacteroidota</taxon>
        <taxon>Sphingobacteriia</taxon>
        <taxon>Sphingobacteriales</taxon>
        <taxon>Sphingobacteriaceae</taxon>
        <taxon>Pedobacter</taxon>
    </lineage>
</organism>
<name>A0A4V3C441_9SPHI</name>
<keyword evidence="3" id="KW-0547">Nucleotide-binding</keyword>
<dbReference type="Pfam" id="PF00899">
    <property type="entry name" value="ThiF"/>
    <property type="match status" value="1"/>
</dbReference>
<comment type="function">
    <text evidence="6">Catalyzes the adenylation by ATP of the carboxyl group of the C-terminal glycine of sulfur carrier protein MoaD.</text>
</comment>
<dbReference type="InterPro" id="IPR036873">
    <property type="entry name" value="Rhodanese-like_dom_sf"/>
</dbReference>